<dbReference type="GO" id="GO:0003677">
    <property type="term" value="F:DNA binding"/>
    <property type="evidence" value="ECO:0007669"/>
    <property type="project" value="InterPro"/>
</dbReference>
<evidence type="ECO:0000256" key="3">
    <source>
        <dbReference type="ARBA" id="ARBA00022833"/>
    </source>
</evidence>
<dbReference type="GO" id="GO:0003899">
    <property type="term" value="F:DNA-directed RNA polymerase activity"/>
    <property type="evidence" value="ECO:0007669"/>
    <property type="project" value="InterPro"/>
</dbReference>
<dbReference type="EMBL" id="LAZR01012118">
    <property type="protein sequence ID" value="KKM39529.1"/>
    <property type="molecule type" value="Genomic_DNA"/>
</dbReference>
<dbReference type="Gene3D" id="3.90.580.10">
    <property type="entry name" value="Zinc finger, CHC2-type domain"/>
    <property type="match status" value="1"/>
</dbReference>
<evidence type="ECO:0000259" key="5">
    <source>
        <dbReference type="SMART" id="SM00400"/>
    </source>
</evidence>
<accession>A0A0F9ILH0</accession>
<dbReference type="SMART" id="SM00400">
    <property type="entry name" value="ZnF_CHCC"/>
    <property type="match status" value="1"/>
</dbReference>
<proteinExistence type="predicted"/>
<dbReference type="GO" id="GO:0006269">
    <property type="term" value="P:DNA replication, synthesis of primer"/>
    <property type="evidence" value="ECO:0007669"/>
    <property type="project" value="TreeGrafter"/>
</dbReference>
<comment type="caution">
    <text evidence="6">The sequence shown here is derived from an EMBL/GenBank/DDBJ whole genome shotgun (WGS) entry which is preliminary data.</text>
</comment>
<dbReference type="InterPro" id="IPR002694">
    <property type="entry name" value="Znf_CHC2"/>
</dbReference>
<evidence type="ECO:0000313" key="6">
    <source>
        <dbReference type="EMBL" id="KKM39529.1"/>
    </source>
</evidence>
<keyword evidence="1" id="KW-0479">Metal-binding</keyword>
<dbReference type="GO" id="GO:0005737">
    <property type="term" value="C:cytoplasm"/>
    <property type="evidence" value="ECO:0007669"/>
    <property type="project" value="TreeGrafter"/>
</dbReference>
<protein>
    <recommendedName>
        <fullName evidence="5">Zinc finger CHC2-type domain-containing protein</fullName>
    </recommendedName>
</protein>
<dbReference type="Pfam" id="PF01807">
    <property type="entry name" value="Zn_ribbon_DnaG"/>
    <property type="match status" value="1"/>
</dbReference>
<feature type="region of interest" description="Disordered" evidence="4">
    <location>
        <begin position="89"/>
        <end position="118"/>
    </location>
</feature>
<reference evidence="6" key="1">
    <citation type="journal article" date="2015" name="Nature">
        <title>Complex archaea that bridge the gap between prokaryotes and eukaryotes.</title>
        <authorList>
            <person name="Spang A."/>
            <person name="Saw J.H."/>
            <person name="Jorgensen S.L."/>
            <person name="Zaremba-Niedzwiedzka K."/>
            <person name="Martijn J."/>
            <person name="Lind A.E."/>
            <person name="van Eijk R."/>
            <person name="Schleper C."/>
            <person name="Guy L."/>
            <person name="Ettema T.J."/>
        </authorList>
    </citation>
    <scope>NUCLEOTIDE SEQUENCE</scope>
</reference>
<keyword evidence="2" id="KW-0863">Zinc-finger</keyword>
<dbReference type="SUPFAM" id="SSF57783">
    <property type="entry name" value="Zinc beta-ribbon"/>
    <property type="match status" value="1"/>
</dbReference>
<evidence type="ECO:0000256" key="2">
    <source>
        <dbReference type="ARBA" id="ARBA00022771"/>
    </source>
</evidence>
<evidence type="ECO:0000256" key="4">
    <source>
        <dbReference type="SAM" id="MobiDB-lite"/>
    </source>
</evidence>
<gene>
    <name evidence="6" type="ORF">LCGC14_1564350</name>
</gene>
<dbReference type="GO" id="GO:0008270">
    <property type="term" value="F:zinc ion binding"/>
    <property type="evidence" value="ECO:0007669"/>
    <property type="project" value="UniProtKB-KW"/>
</dbReference>
<keyword evidence="3" id="KW-0862">Zinc</keyword>
<dbReference type="PANTHER" id="PTHR30313">
    <property type="entry name" value="DNA PRIMASE"/>
    <property type="match status" value="1"/>
</dbReference>
<name>A0A0F9ILH0_9ZZZZ</name>
<organism evidence="6">
    <name type="scientific">marine sediment metagenome</name>
    <dbReference type="NCBI Taxonomy" id="412755"/>
    <lineage>
        <taxon>unclassified sequences</taxon>
        <taxon>metagenomes</taxon>
        <taxon>ecological metagenomes</taxon>
    </lineage>
</organism>
<dbReference type="PANTHER" id="PTHR30313:SF2">
    <property type="entry name" value="DNA PRIMASE"/>
    <property type="match status" value="1"/>
</dbReference>
<feature type="domain" description="Zinc finger CHC2-type" evidence="5">
    <location>
        <begin position="30"/>
        <end position="87"/>
    </location>
</feature>
<feature type="non-terminal residue" evidence="6">
    <location>
        <position position="228"/>
    </location>
</feature>
<dbReference type="InterPro" id="IPR050219">
    <property type="entry name" value="DnaG_primase"/>
</dbReference>
<dbReference type="InterPro" id="IPR036977">
    <property type="entry name" value="DNA_primase_Znf_CHC2"/>
</dbReference>
<dbReference type="AlphaFoldDB" id="A0A0F9ILH0"/>
<sequence length="228" mass="25942">MVDIGRTKSLGRLRDFVGVDTTLKQNGDRWVGLCPFHKERTPSFHVFIGDDECERYHCFGCSATGDVLDYVMETQGVDFKAAAEIITADGGNTRPSRKPTKPHDPYEGITPISPVPDGVPAIKPNRRVKVWNPKRERYTNYTPHAVHPYKTAEGLWGYVLRMEMDDGRKITPQIMWCRRKGVDDEWSHYTFPKPRAPYGIERLKKQKQVVVVEGEKTADAARKLLGLV</sequence>
<evidence type="ECO:0000256" key="1">
    <source>
        <dbReference type="ARBA" id="ARBA00022723"/>
    </source>
</evidence>